<gene>
    <name evidence="1" type="ORF">D187_009052</name>
</gene>
<evidence type="ECO:0000313" key="2">
    <source>
        <dbReference type="Proteomes" id="UP000011682"/>
    </source>
</evidence>
<evidence type="ECO:0000313" key="1">
    <source>
        <dbReference type="EMBL" id="EPX55441.1"/>
    </source>
</evidence>
<dbReference type="Proteomes" id="UP000011682">
    <property type="component" value="Unassembled WGS sequence"/>
</dbReference>
<protein>
    <submittedName>
        <fullName evidence="1">Uncharacterized protein</fullName>
    </submittedName>
</protein>
<organism evidence="1 2">
    <name type="scientific">Cystobacter fuscus (strain ATCC 25194 / DSM 2262 / NBRC 100088 / M29)</name>
    <dbReference type="NCBI Taxonomy" id="1242864"/>
    <lineage>
        <taxon>Bacteria</taxon>
        <taxon>Pseudomonadati</taxon>
        <taxon>Myxococcota</taxon>
        <taxon>Myxococcia</taxon>
        <taxon>Myxococcales</taxon>
        <taxon>Cystobacterineae</taxon>
        <taxon>Archangiaceae</taxon>
        <taxon>Cystobacter</taxon>
    </lineage>
</organism>
<proteinExistence type="predicted"/>
<dbReference type="AlphaFoldDB" id="S9NX06"/>
<name>S9NX06_CYSF2</name>
<keyword evidence="2" id="KW-1185">Reference proteome</keyword>
<reference evidence="1" key="1">
    <citation type="submission" date="2013-05" db="EMBL/GenBank/DDBJ databases">
        <title>Genome assembly of Cystobacter fuscus DSM 2262.</title>
        <authorList>
            <person name="Sharma G."/>
            <person name="Khatri I."/>
            <person name="Kaur C."/>
            <person name="Mayilraj S."/>
            <person name="Subramanian S."/>
        </authorList>
    </citation>
    <scope>NUCLEOTIDE SEQUENCE [LARGE SCALE GENOMIC DNA]</scope>
    <source>
        <strain evidence="1">DSM 2262</strain>
    </source>
</reference>
<comment type="caution">
    <text evidence="1">The sequence shown here is derived from an EMBL/GenBank/DDBJ whole genome shotgun (WGS) entry which is preliminary data.</text>
</comment>
<accession>S9NX06</accession>
<dbReference type="EMBL" id="ANAH02000071">
    <property type="protein sequence ID" value="EPX55441.1"/>
    <property type="molecule type" value="Genomic_DNA"/>
</dbReference>
<sequence length="43" mass="4490">MNINRDGGKTVNGLLASMEPFAAMNTLGGTLVRQGGDMRQGLP</sequence>